<proteinExistence type="predicted"/>
<evidence type="ECO:0000313" key="2">
    <source>
        <dbReference type="Proteomes" id="UP001153332"/>
    </source>
</evidence>
<comment type="caution">
    <text evidence="1">The sequence shown here is derived from an EMBL/GenBank/DDBJ whole genome shotgun (WGS) entry which is preliminary data.</text>
</comment>
<organism evidence="1 2">
    <name type="scientific">Lasiodiplodia mahajangana</name>
    <dbReference type="NCBI Taxonomy" id="1108764"/>
    <lineage>
        <taxon>Eukaryota</taxon>
        <taxon>Fungi</taxon>
        <taxon>Dikarya</taxon>
        <taxon>Ascomycota</taxon>
        <taxon>Pezizomycotina</taxon>
        <taxon>Dothideomycetes</taxon>
        <taxon>Dothideomycetes incertae sedis</taxon>
        <taxon>Botryosphaeriales</taxon>
        <taxon>Botryosphaeriaceae</taxon>
        <taxon>Lasiodiplodia</taxon>
    </lineage>
</organism>
<keyword evidence="2" id="KW-1185">Reference proteome</keyword>
<evidence type="ECO:0000313" key="1">
    <source>
        <dbReference type="EMBL" id="KAJ8130578.1"/>
    </source>
</evidence>
<protein>
    <submittedName>
        <fullName evidence="1">Uncharacterized protein</fullName>
    </submittedName>
</protein>
<reference evidence="1" key="1">
    <citation type="submission" date="2022-12" db="EMBL/GenBank/DDBJ databases">
        <title>Genome Sequence of Lasiodiplodia mahajangana.</title>
        <authorList>
            <person name="Buettner E."/>
        </authorList>
    </citation>
    <scope>NUCLEOTIDE SEQUENCE</scope>
    <source>
        <strain evidence="1">VT137</strain>
    </source>
</reference>
<name>A0ACC2JSV4_9PEZI</name>
<gene>
    <name evidence="1" type="ORF">O1611_g3049</name>
</gene>
<dbReference type="EMBL" id="JAPUUL010000466">
    <property type="protein sequence ID" value="KAJ8130578.1"/>
    <property type="molecule type" value="Genomic_DNA"/>
</dbReference>
<accession>A0ACC2JSV4</accession>
<dbReference type="Proteomes" id="UP001153332">
    <property type="component" value="Unassembled WGS sequence"/>
</dbReference>
<sequence length="627" mass="68156">MYSTSNTGANGAHYYTYEPFHGQQMEYIPTNDNITYENYNMSAAQSDYKQADNISGSPFTFIGNAPEEYIGGQHPPLDPQYTTIYSPDQGPRPKQSRSHFTLGGWSWEFASAVVSIASAAAIVVVLSVENGRALSGWHFPIAPNSLVSIFSTIAKSTLLVSVASCLSQLKWIYFAQSSRPLHHFELFEEASRGPCGAAVLSWAVHIRAKLALFGSIITILALAMEPFTQQILAFPSRIVPSNQLASFGFGMEYDSGIGLSKTTTVFGLPIESKIQGAIMSGLYDSEAPVTVECPTGQCTWPPFTTLALSAQCSNVTQETTTNCTFNGPSEECIYITPGGFHISTTASFSQGGASYTLFNSSATSQWDRSSAWANSTLLKLAAVNISSTISATGGTNAEYESPYAIECNMSWVARTFQGISVVDGTFMAGTTEDHELKGIQTTSDSEWWYPGPYQFRIKNASNDTLKYLVFTINPNDHGIIAGHLQEVFSSNSDDNFGMALMQSSDMIGTIQNISTRVTYAIGQGRNATSAPGTALTGETYIRVQWPWFILPALAIFGSLVLLIATVIYSASRGVASWKRSSLLPLFTRFTGLYTGDIAPHSPQNMMSRAQGIRVRFDMKDEPILNVT</sequence>